<keyword evidence="2" id="KW-1185">Reference proteome</keyword>
<evidence type="ECO:0000313" key="2">
    <source>
        <dbReference type="Proteomes" id="UP001596417"/>
    </source>
</evidence>
<organism evidence="1 2">
    <name type="scientific">Halocatena marina</name>
    <dbReference type="NCBI Taxonomy" id="2934937"/>
    <lineage>
        <taxon>Archaea</taxon>
        <taxon>Methanobacteriati</taxon>
        <taxon>Methanobacteriota</taxon>
        <taxon>Stenosarchaea group</taxon>
        <taxon>Halobacteria</taxon>
        <taxon>Halobacteriales</taxon>
        <taxon>Natronomonadaceae</taxon>
        <taxon>Halocatena</taxon>
    </lineage>
</organism>
<gene>
    <name evidence="1" type="ORF">ACFQL7_25030</name>
</gene>
<comment type="caution">
    <text evidence="1">The sequence shown here is derived from an EMBL/GenBank/DDBJ whole genome shotgun (WGS) entry which is preliminary data.</text>
</comment>
<dbReference type="Gene3D" id="3.10.180.10">
    <property type="entry name" value="2,3-Dihydroxybiphenyl 1,2-Dioxygenase, domain 1"/>
    <property type="match status" value="1"/>
</dbReference>
<dbReference type="Proteomes" id="UP001596417">
    <property type="component" value="Unassembled WGS sequence"/>
</dbReference>
<dbReference type="EMBL" id="JBHTAX010000005">
    <property type="protein sequence ID" value="MFC7192750.1"/>
    <property type="molecule type" value="Genomic_DNA"/>
</dbReference>
<proteinExistence type="predicted"/>
<accession>A0ABD5YZN8</accession>
<evidence type="ECO:0000313" key="1">
    <source>
        <dbReference type="EMBL" id="MFC7192750.1"/>
    </source>
</evidence>
<dbReference type="RefSeq" id="WP_248910737.1">
    <property type="nucleotide sequence ID" value="NZ_CP109981.1"/>
</dbReference>
<dbReference type="InterPro" id="IPR029068">
    <property type="entry name" value="Glyas_Bleomycin-R_OHBP_Dase"/>
</dbReference>
<reference evidence="1 2" key="1">
    <citation type="journal article" date="2019" name="Int. J. Syst. Evol. Microbiol.">
        <title>The Global Catalogue of Microorganisms (GCM) 10K type strain sequencing project: providing services to taxonomists for standard genome sequencing and annotation.</title>
        <authorList>
            <consortium name="The Broad Institute Genomics Platform"/>
            <consortium name="The Broad Institute Genome Sequencing Center for Infectious Disease"/>
            <person name="Wu L."/>
            <person name="Ma J."/>
        </authorList>
    </citation>
    <scope>NUCLEOTIDE SEQUENCE [LARGE SCALE GENOMIC DNA]</scope>
    <source>
        <strain evidence="1 2">RDMS1</strain>
    </source>
</reference>
<sequence>MWLLTGNSFDHVALHDEESTDDIKARFTAHDIDLERESNPFGATDTAPVIYVRDPSGYLLEIKETGEIWSEILAKLCAFNRW</sequence>
<protein>
    <submittedName>
        <fullName evidence="1">VOC family protein</fullName>
    </submittedName>
</protein>
<dbReference type="GeneID" id="76202447"/>
<name>A0ABD5YZN8_9EURY</name>
<dbReference type="AlphaFoldDB" id="A0ABD5YZN8"/>
<dbReference type="SUPFAM" id="SSF54593">
    <property type="entry name" value="Glyoxalase/Bleomycin resistance protein/Dihydroxybiphenyl dioxygenase"/>
    <property type="match status" value="1"/>
</dbReference>